<accession>A0A8S4P322</accession>
<comment type="caution">
    <text evidence="1">The sequence shown here is derived from an EMBL/GenBank/DDBJ whole genome shotgun (WGS) entry which is preliminary data.</text>
</comment>
<sequence>EIYSPEQYYTIVRAVKKTSTPYKVVEMSQADIYDFKDLARKMKNFTIAETGERVNWLEVNEIAISKDRPYIVDFKYDHTSDVTTQLDLQRKNRRKPNLKTYDLKPLYEGSLRLKKETKNDLMDLVNKGIIPSFYHDAYKNLPVKIVDQYGSTEESDSESD</sequence>
<keyword evidence="2" id="KW-1185">Reference proteome</keyword>
<organism evidence="1 2">
    <name type="scientific">Owenia fusiformis</name>
    <name type="common">Polychaete worm</name>
    <dbReference type="NCBI Taxonomy" id="6347"/>
    <lineage>
        <taxon>Eukaryota</taxon>
        <taxon>Metazoa</taxon>
        <taxon>Spiralia</taxon>
        <taxon>Lophotrochozoa</taxon>
        <taxon>Annelida</taxon>
        <taxon>Polychaeta</taxon>
        <taxon>Sedentaria</taxon>
        <taxon>Canalipalpata</taxon>
        <taxon>Sabellida</taxon>
        <taxon>Oweniida</taxon>
        <taxon>Oweniidae</taxon>
        <taxon>Owenia</taxon>
    </lineage>
</organism>
<dbReference type="OrthoDB" id="6153993at2759"/>
<name>A0A8S4P322_OWEFU</name>
<proteinExistence type="predicted"/>
<evidence type="ECO:0000313" key="1">
    <source>
        <dbReference type="EMBL" id="CAH1785875.1"/>
    </source>
</evidence>
<dbReference type="Proteomes" id="UP000749559">
    <property type="component" value="Unassembled WGS sequence"/>
</dbReference>
<feature type="non-terminal residue" evidence="1">
    <location>
        <position position="1"/>
    </location>
</feature>
<protein>
    <submittedName>
        <fullName evidence="1">Uncharacterized protein</fullName>
    </submittedName>
</protein>
<gene>
    <name evidence="1" type="ORF">OFUS_LOCUS11878</name>
</gene>
<dbReference type="AlphaFoldDB" id="A0A8S4P322"/>
<reference evidence="1" key="1">
    <citation type="submission" date="2022-03" db="EMBL/GenBank/DDBJ databases">
        <authorList>
            <person name="Martin C."/>
        </authorList>
    </citation>
    <scope>NUCLEOTIDE SEQUENCE</scope>
</reference>
<evidence type="ECO:0000313" key="2">
    <source>
        <dbReference type="Proteomes" id="UP000749559"/>
    </source>
</evidence>
<dbReference type="EMBL" id="CAIIXF020000006">
    <property type="protein sequence ID" value="CAH1785875.1"/>
    <property type="molecule type" value="Genomic_DNA"/>
</dbReference>